<organism evidence="14 15">
    <name type="scientific">Ideonella azotifigens</name>
    <dbReference type="NCBI Taxonomy" id="513160"/>
    <lineage>
        <taxon>Bacteria</taxon>
        <taxon>Pseudomonadati</taxon>
        <taxon>Pseudomonadota</taxon>
        <taxon>Betaproteobacteria</taxon>
        <taxon>Burkholderiales</taxon>
        <taxon>Sphaerotilaceae</taxon>
        <taxon>Ideonella</taxon>
    </lineage>
</organism>
<evidence type="ECO:0000256" key="7">
    <source>
        <dbReference type="ARBA" id="ARBA00022777"/>
    </source>
</evidence>
<keyword evidence="10 11" id="KW-0472">Membrane</keyword>
<proteinExistence type="predicted"/>
<accession>A0ABN1K8K5</accession>
<comment type="subcellular location">
    <subcellularLocation>
        <location evidence="2">Membrane</location>
    </subcellularLocation>
</comment>
<dbReference type="SMART" id="SM00388">
    <property type="entry name" value="HisKA"/>
    <property type="match status" value="1"/>
</dbReference>
<evidence type="ECO:0000256" key="6">
    <source>
        <dbReference type="ARBA" id="ARBA00022692"/>
    </source>
</evidence>
<protein>
    <recommendedName>
        <fullName evidence="3">histidine kinase</fullName>
        <ecNumber evidence="3">2.7.13.3</ecNumber>
    </recommendedName>
</protein>
<dbReference type="InterPro" id="IPR036890">
    <property type="entry name" value="HATPase_C_sf"/>
</dbReference>
<evidence type="ECO:0000313" key="15">
    <source>
        <dbReference type="Proteomes" id="UP001500279"/>
    </source>
</evidence>
<dbReference type="CDD" id="cd00082">
    <property type="entry name" value="HisKA"/>
    <property type="match status" value="1"/>
</dbReference>
<dbReference type="InterPro" id="IPR003661">
    <property type="entry name" value="HisK_dim/P_dom"/>
</dbReference>
<evidence type="ECO:0000256" key="10">
    <source>
        <dbReference type="ARBA" id="ARBA00023136"/>
    </source>
</evidence>
<evidence type="ECO:0000259" key="13">
    <source>
        <dbReference type="PROSITE" id="PS50885"/>
    </source>
</evidence>
<dbReference type="SUPFAM" id="SSF47384">
    <property type="entry name" value="Homodimeric domain of signal transducing histidine kinase"/>
    <property type="match status" value="1"/>
</dbReference>
<evidence type="ECO:0000256" key="11">
    <source>
        <dbReference type="SAM" id="Phobius"/>
    </source>
</evidence>
<dbReference type="PANTHER" id="PTHR45436:SF5">
    <property type="entry name" value="SENSOR HISTIDINE KINASE TRCS"/>
    <property type="match status" value="1"/>
</dbReference>
<evidence type="ECO:0000256" key="1">
    <source>
        <dbReference type="ARBA" id="ARBA00000085"/>
    </source>
</evidence>
<dbReference type="PROSITE" id="PS50885">
    <property type="entry name" value="HAMP"/>
    <property type="match status" value="1"/>
</dbReference>
<dbReference type="Gene3D" id="1.10.287.130">
    <property type="match status" value="1"/>
</dbReference>
<keyword evidence="4" id="KW-0597">Phosphoprotein</keyword>
<dbReference type="Proteomes" id="UP001500279">
    <property type="component" value="Unassembled WGS sequence"/>
</dbReference>
<dbReference type="InterPro" id="IPR004358">
    <property type="entry name" value="Sig_transdc_His_kin-like_C"/>
</dbReference>
<dbReference type="InterPro" id="IPR003660">
    <property type="entry name" value="HAMP_dom"/>
</dbReference>
<dbReference type="CDD" id="cd00075">
    <property type="entry name" value="HATPase"/>
    <property type="match status" value="1"/>
</dbReference>
<gene>
    <name evidence="14" type="ORF">GCM10009107_38770</name>
</gene>
<dbReference type="RefSeq" id="WP_231012169.1">
    <property type="nucleotide sequence ID" value="NZ_BAAAEW010000025.1"/>
</dbReference>
<keyword evidence="7 14" id="KW-0418">Kinase</keyword>
<feature type="transmembrane region" description="Helical" evidence="11">
    <location>
        <begin position="167"/>
        <end position="190"/>
    </location>
</feature>
<dbReference type="InterPro" id="IPR005467">
    <property type="entry name" value="His_kinase_dom"/>
</dbReference>
<feature type="domain" description="HAMP" evidence="13">
    <location>
        <begin position="191"/>
        <end position="243"/>
    </location>
</feature>
<keyword evidence="15" id="KW-1185">Reference proteome</keyword>
<dbReference type="SUPFAM" id="SSF55874">
    <property type="entry name" value="ATPase domain of HSP90 chaperone/DNA topoisomerase II/histidine kinase"/>
    <property type="match status" value="1"/>
</dbReference>
<dbReference type="PANTHER" id="PTHR45436">
    <property type="entry name" value="SENSOR HISTIDINE KINASE YKOH"/>
    <property type="match status" value="1"/>
</dbReference>
<evidence type="ECO:0000256" key="5">
    <source>
        <dbReference type="ARBA" id="ARBA00022679"/>
    </source>
</evidence>
<dbReference type="InterPro" id="IPR036097">
    <property type="entry name" value="HisK_dim/P_sf"/>
</dbReference>
<evidence type="ECO:0000256" key="8">
    <source>
        <dbReference type="ARBA" id="ARBA00022989"/>
    </source>
</evidence>
<dbReference type="PRINTS" id="PR00344">
    <property type="entry name" value="BCTRLSENSOR"/>
</dbReference>
<comment type="caution">
    <text evidence="14">The sequence shown here is derived from an EMBL/GenBank/DDBJ whole genome shotgun (WGS) entry which is preliminary data.</text>
</comment>
<name>A0ABN1K8K5_9BURK</name>
<keyword evidence="8 11" id="KW-1133">Transmembrane helix</keyword>
<dbReference type="Pfam" id="PF02518">
    <property type="entry name" value="HATPase_c"/>
    <property type="match status" value="1"/>
</dbReference>
<comment type="catalytic activity">
    <reaction evidence="1">
        <text>ATP + protein L-histidine = ADP + protein N-phospho-L-histidine.</text>
        <dbReference type="EC" id="2.7.13.3"/>
    </reaction>
</comment>
<evidence type="ECO:0000256" key="3">
    <source>
        <dbReference type="ARBA" id="ARBA00012438"/>
    </source>
</evidence>
<sequence length="465" mass="50286">MNLRPASPRSLRGRLLRLLWWPLLVVLVLSAAYDYRSALNRARDNQDLALRRVAIALATRLDVDADDARDDDLGLHLSRTVQAMQRVDGQDRLYALVLDEHGGVISGDPAQAALVERDERDQPRYTDRRWDHHDVRVISFPHPSALGPVMVVVAETTERRQAQTRQVLLGTLMPNLVLLGLTLALVWLGVDAAMRPLDRLSEAVGQRSPDDLGALPEATLPAELRPLVAALNRLMSHVRAAAQAQQAFLSQAAHQLRTPLAGVQTQVELIGKEATPEQRSRLAAVTGALQRMARSTQQMLALARSAPEAAVPEAFHRVDLRDLLEDDASIWLDPALQAGIDLGFDAASAPVQGSAWMLHELIGNLVHNAIRHAPAGGRVTASCGVAQGGGAWLVVEDDGPGIPAEERERVLERFYQAPGAARGGSGLGLAIVREVALRHGATLALGETGPAGGLRVRLEFPPLHD</sequence>
<keyword evidence="6 11" id="KW-0812">Transmembrane</keyword>
<dbReference type="EMBL" id="BAAAEW010000025">
    <property type="protein sequence ID" value="GAA0758343.1"/>
    <property type="molecule type" value="Genomic_DNA"/>
</dbReference>
<evidence type="ECO:0000256" key="2">
    <source>
        <dbReference type="ARBA" id="ARBA00004370"/>
    </source>
</evidence>
<evidence type="ECO:0000256" key="9">
    <source>
        <dbReference type="ARBA" id="ARBA00023012"/>
    </source>
</evidence>
<evidence type="ECO:0000256" key="4">
    <source>
        <dbReference type="ARBA" id="ARBA00022553"/>
    </source>
</evidence>
<dbReference type="InterPro" id="IPR003594">
    <property type="entry name" value="HATPase_dom"/>
</dbReference>
<dbReference type="InterPro" id="IPR050428">
    <property type="entry name" value="TCS_sensor_his_kinase"/>
</dbReference>
<reference evidence="14 15" key="1">
    <citation type="journal article" date="2019" name="Int. J. Syst. Evol. Microbiol.">
        <title>The Global Catalogue of Microorganisms (GCM) 10K type strain sequencing project: providing services to taxonomists for standard genome sequencing and annotation.</title>
        <authorList>
            <consortium name="The Broad Institute Genomics Platform"/>
            <consortium name="The Broad Institute Genome Sequencing Center for Infectious Disease"/>
            <person name="Wu L."/>
            <person name="Ma J."/>
        </authorList>
    </citation>
    <scope>NUCLEOTIDE SEQUENCE [LARGE SCALE GENOMIC DNA]</scope>
    <source>
        <strain evidence="14 15">JCM 15503</strain>
    </source>
</reference>
<evidence type="ECO:0000259" key="12">
    <source>
        <dbReference type="PROSITE" id="PS50109"/>
    </source>
</evidence>
<feature type="domain" description="Histidine kinase" evidence="12">
    <location>
        <begin position="251"/>
        <end position="464"/>
    </location>
</feature>
<dbReference type="Gene3D" id="3.30.565.10">
    <property type="entry name" value="Histidine kinase-like ATPase, C-terminal domain"/>
    <property type="match status" value="1"/>
</dbReference>
<dbReference type="GO" id="GO:0016301">
    <property type="term" value="F:kinase activity"/>
    <property type="evidence" value="ECO:0007669"/>
    <property type="project" value="UniProtKB-KW"/>
</dbReference>
<dbReference type="EC" id="2.7.13.3" evidence="3"/>
<dbReference type="Pfam" id="PF00512">
    <property type="entry name" value="HisKA"/>
    <property type="match status" value="1"/>
</dbReference>
<dbReference type="InterPro" id="IPR013727">
    <property type="entry name" value="2CSK_N"/>
</dbReference>
<keyword evidence="9" id="KW-0902">Two-component regulatory system</keyword>
<dbReference type="SMART" id="SM00387">
    <property type="entry name" value="HATPase_c"/>
    <property type="match status" value="1"/>
</dbReference>
<keyword evidence="5" id="KW-0808">Transferase</keyword>
<dbReference type="Pfam" id="PF08521">
    <property type="entry name" value="2CSK_N"/>
    <property type="match status" value="1"/>
</dbReference>
<evidence type="ECO:0000313" key="14">
    <source>
        <dbReference type="EMBL" id="GAA0758343.1"/>
    </source>
</evidence>
<dbReference type="PROSITE" id="PS50109">
    <property type="entry name" value="HIS_KIN"/>
    <property type="match status" value="1"/>
</dbReference>